<name>A0A5N6RAM4_9ROSI</name>
<protein>
    <recommendedName>
        <fullName evidence="1">F-box domain-containing protein</fullName>
    </recommendedName>
</protein>
<evidence type="ECO:0000259" key="1">
    <source>
        <dbReference type="PROSITE" id="PS50181"/>
    </source>
</evidence>
<dbReference type="Gene3D" id="1.20.930.50">
    <property type="match status" value="1"/>
</dbReference>
<organism evidence="2 3">
    <name type="scientific">Carpinus fangiana</name>
    <dbReference type="NCBI Taxonomy" id="176857"/>
    <lineage>
        <taxon>Eukaryota</taxon>
        <taxon>Viridiplantae</taxon>
        <taxon>Streptophyta</taxon>
        <taxon>Embryophyta</taxon>
        <taxon>Tracheophyta</taxon>
        <taxon>Spermatophyta</taxon>
        <taxon>Magnoliopsida</taxon>
        <taxon>eudicotyledons</taxon>
        <taxon>Gunneridae</taxon>
        <taxon>Pentapetalae</taxon>
        <taxon>rosids</taxon>
        <taxon>fabids</taxon>
        <taxon>Fagales</taxon>
        <taxon>Betulaceae</taxon>
        <taxon>Carpinus</taxon>
    </lineage>
</organism>
<evidence type="ECO:0000313" key="3">
    <source>
        <dbReference type="Proteomes" id="UP000327013"/>
    </source>
</evidence>
<evidence type="ECO:0000313" key="2">
    <source>
        <dbReference type="EMBL" id="KAE8056847.1"/>
    </source>
</evidence>
<dbReference type="Proteomes" id="UP000327013">
    <property type="component" value="Chromosome 5"/>
</dbReference>
<feature type="domain" description="F-box" evidence="1">
    <location>
        <begin position="11"/>
        <end position="55"/>
    </location>
</feature>
<proteinExistence type="predicted"/>
<dbReference type="Pfam" id="PF00646">
    <property type="entry name" value="F-box"/>
    <property type="match status" value="1"/>
</dbReference>
<gene>
    <name evidence="2" type="ORF">FH972_013583</name>
</gene>
<dbReference type="InterPro" id="IPR036047">
    <property type="entry name" value="F-box-like_dom_sf"/>
</dbReference>
<reference evidence="2 3" key="1">
    <citation type="submission" date="2019-06" db="EMBL/GenBank/DDBJ databases">
        <title>A chromosomal-level reference genome of Carpinus fangiana (Coryloideae, Betulaceae).</title>
        <authorList>
            <person name="Yang X."/>
            <person name="Wang Z."/>
            <person name="Zhang L."/>
            <person name="Hao G."/>
            <person name="Liu J."/>
            <person name="Yang Y."/>
        </authorList>
    </citation>
    <scope>NUCLEOTIDE SEQUENCE [LARGE SCALE GENOMIC DNA]</scope>
    <source>
        <strain evidence="2">Cfa_2016G</strain>
        <tissue evidence="2">Leaf</tissue>
    </source>
</reference>
<sequence length="143" mass="16453">MTMKEKTQNLELSRSALPIELLELIISCLPLEHNVRASVVCKRWHSVAISVWTVNGSPWLLYFYYGNLFIFNDPLQCKTHASILPKLNGCRANLELLSNRRLGLLSYVRVSEVETTLQELYKLWTKENESSQILVELKKCLGT</sequence>
<dbReference type="SUPFAM" id="SSF81383">
    <property type="entry name" value="F-box domain"/>
    <property type="match status" value="1"/>
</dbReference>
<dbReference type="InterPro" id="IPR001810">
    <property type="entry name" value="F-box_dom"/>
</dbReference>
<accession>A0A5N6RAM4</accession>
<dbReference type="PROSITE" id="PS50181">
    <property type="entry name" value="FBOX"/>
    <property type="match status" value="1"/>
</dbReference>
<dbReference type="Gene3D" id="1.20.1280.50">
    <property type="match status" value="1"/>
</dbReference>
<dbReference type="CDD" id="cd09917">
    <property type="entry name" value="F-box_SF"/>
    <property type="match status" value="1"/>
</dbReference>
<dbReference type="OrthoDB" id="1863935at2759"/>
<keyword evidence="3" id="KW-1185">Reference proteome</keyword>
<dbReference type="EMBL" id="CM017325">
    <property type="protein sequence ID" value="KAE8056847.1"/>
    <property type="molecule type" value="Genomic_DNA"/>
</dbReference>
<dbReference type="AlphaFoldDB" id="A0A5N6RAM4"/>